<dbReference type="Gene3D" id="2.10.25.10">
    <property type="entry name" value="Laminin"/>
    <property type="match status" value="2"/>
</dbReference>
<sequence>MSSCPASCANLAAPSECEVTSCVEGCQCATGFVMSEGTCVPYAQCGCTFLNRYYPLKEKFVTEDCSQSCECSSTGAVCEPKTCQDGYVCTIYNFKRDCYKASPCLSYPCLNEGTCQDSGNNTYTCLCAEGFEGTNCEREAIPPTGGGLETKWIILIAVLVPVAVIIITVTTVVLVCKKKTM</sequence>
<evidence type="ECO:0000256" key="6">
    <source>
        <dbReference type="PROSITE-ProRule" id="PRU00076"/>
    </source>
</evidence>
<dbReference type="PROSITE" id="PS01186">
    <property type="entry name" value="EGF_2"/>
    <property type="match status" value="1"/>
</dbReference>
<proteinExistence type="predicted"/>
<evidence type="ECO:0000256" key="3">
    <source>
        <dbReference type="ARBA" id="ARBA00022737"/>
    </source>
</evidence>
<dbReference type="InterPro" id="IPR002919">
    <property type="entry name" value="TIL_dom"/>
</dbReference>
<keyword evidence="10" id="KW-1185">Reference proteome</keyword>
<evidence type="ECO:0000256" key="1">
    <source>
        <dbReference type="ARBA" id="ARBA00022536"/>
    </source>
</evidence>
<dbReference type="PANTHER" id="PTHR46160:SF8">
    <property type="entry name" value="VWFD DOMAIN-CONTAINING PROTEIN"/>
    <property type="match status" value="1"/>
</dbReference>
<evidence type="ECO:0000256" key="5">
    <source>
        <dbReference type="ARBA" id="ARBA00023180"/>
    </source>
</evidence>
<dbReference type="PROSITE" id="PS50026">
    <property type="entry name" value="EGF_3"/>
    <property type="match status" value="1"/>
</dbReference>
<dbReference type="CDD" id="cd19941">
    <property type="entry name" value="TIL"/>
    <property type="match status" value="1"/>
</dbReference>
<evidence type="ECO:0000256" key="2">
    <source>
        <dbReference type="ARBA" id="ARBA00022729"/>
    </source>
</evidence>
<dbReference type="PANTHER" id="PTHR46160">
    <property type="entry name" value="ALPHA-TECTORIN-RELATED"/>
    <property type="match status" value="1"/>
</dbReference>
<evidence type="ECO:0000313" key="9">
    <source>
        <dbReference type="Ensembl" id="ENSOABP00000069166.1"/>
    </source>
</evidence>
<dbReference type="GO" id="GO:0071944">
    <property type="term" value="C:cell periphery"/>
    <property type="evidence" value="ECO:0007669"/>
    <property type="project" value="UniProtKB-ARBA"/>
</dbReference>
<dbReference type="Proteomes" id="UP000472276">
    <property type="component" value="Unassembled WGS sequence"/>
</dbReference>
<keyword evidence="2" id="KW-0732">Signal</keyword>
<dbReference type="Ensembl" id="ENSOABT00000081845.1">
    <property type="protein sequence ID" value="ENSOABP00000069166.1"/>
    <property type="gene ID" value="ENSOABG00000001396.2"/>
</dbReference>
<evidence type="ECO:0000259" key="8">
    <source>
        <dbReference type="PROSITE" id="PS50026"/>
    </source>
</evidence>
<dbReference type="InterPro" id="IPR000742">
    <property type="entry name" value="EGF"/>
</dbReference>
<feature type="domain" description="EGF-like" evidence="8">
    <location>
        <begin position="100"/>
        <end position="137"/>
    </location>
</feature>
<feature type="transmembrane region" description="Helical" evidence="7">
    <location>
        <begin position="152"/>
        <end position="176"/>
    </location>
</feature>
<dbReference type="InterPro" id="IPR001881">
    <property type="entry name" value="EGF-like_Ca-bd_dom"/>
</dbReference>
<keyword evidence="7" id="KW-0812">Transmembrane</keyword>
<evidence type="ECO:0000313" key="10">
    <source>
        <dbReference type="Proteomes" id="UP000472276"/>
    </source>
</evidence>
<dbReference type="CDD" id="cd00054">
    <property type="entry name" value="EGF_CA"/>
    <property type="match status" value="1"/>
</dbReference>
<keyword evidence="7" id="KW-0472">Membrane</keyword>
<keyword evidence="1 6" id="KW-0245">EGF-like domain</keyword>
<dbReference type="SUPFAM" id="SSF57196">
    <property type="entry name" value="EGF/Laminin"/>
    <property type="match status" value="1"/>
</dbReference>
<dbReference type="InterPro" id="IPR052749">
    <property type="entry name" value="Alpha-tectorin"/>
</dbReference>
<dbReference type="Pfam" id="PF12714">
    <property type="entry name" value="TILa"/>
    <property type="match status" value="1"/>
</dbReference>
<reference evidence="10" key="1">
    <citation type="submission" date="2020-03" db="EMBL/GenBank/DDBJ databases">
        <title>Evolution of repeat sequences and sex chromosomes of tilapia species revealed by chromosome-level genomes.</title>
        <authorList>
            <person name="Xu L."/>
            <person name="Tao W."/>
            <person name="Wang D."/>
            <person name="Zhou Q."/>
        </authorList>
    </citation>
    <scope>NUCLEOTIDE SEQUENCE [LARGE SCALE GENOMIC DNA]</scope>
    <source>
        <strain evidence="10">Israel</strain>
    </source>
</reference>
<keyword evidence="4 6" id="KW-1015">Disulfide bond</keyword>
<protein>
    <recommendedName>
        <fullName evidence="8">EGF-like domain-containing protein</fullName>
    </recommendedName>
</protein>
<dbReference type="PROSITE" id="PS00022">
    <property type="entry name" value="EGF_1"/>
    <property type="match status" value="1"/>
</dbReference>
<evidence type="ECO:0000256" key="7">
    <source>
        <dbReference type="SAM" id="Phobius"/>
    </source>
</evidence>
<dbReference type="SMART" id="SM00215">
    <property type="entry name" value="VWC_out"/>
    <property type="match status" value="1"/>
</dbReference>
<dbReference type="InterPro" id="IPR001007">
    <property type="entry name" value="VWF_dom"/>
</dbReference>
<reference evidence="9" key="3">
    <citation type="submission" date="2025-09" db="UniProtKB">
        <authorList>
            <consortium name="Ensembl"/>
        </authorList>
    </citation>
    <scope>IDENTIFICATION</scope>
</reference>
<dbReference type="GO" id="GO:0005509">
    <property type="term" value="F:calcium ion binding"/>
    <property type="evidence" value="ECO:0007669"/>
    <property type="project" value="InterPro"/>
</dbReference>
<dbReference type="SMART" id="SM00181">
    <property type="entry name" value="EGF"/>
    <property type="match status" value="2"/>
</dbReference>
<dbReference type="PRINTS" id="PR00010">
    <property type="entry name" value="EGFBLOOD"/>
</dbReference>
<dbReference type="Pfam" id="PF00008">
    <property type="entry name" value="EGF"/>
    <property type="match status" value="1"/>
</dbReference>
<dbReference type="FunFam" id="2.10.25.10:FF:000185">
    <property type="entry name" value="basement membrane-specific heparan sulfate proteoglycan core protein-like"/>
    <property type="match status" value="1"/>
</dbReference>
<dbReference type="Pfam" id="PF01826">
    <property type="entry name" value="TIL"/>
    <property type="match status" value="1"/>
</dbReference>
<feature type="disulfide bond" evidence="6">
    <location>
        <begin position="127"/>
        <end position="136"/>
    </location>
</feature>
<name>A0AAZ1XLM9_OREAU</name>
<dbReference type="SMART" id="SM00179">
    <property type="entry name" value="EGF_CA"/>
    <property type="match status" value="1"/>
</dbReference>
<accession>A0AAZ1XLM9</accession>
<keyword evidence="3" id="KW-0677">Repeat</keyword>
<comment type="caution">
    <text evidence="6">Lacks conserved residue(s) required for the propagation of feature annotation.</text>
</comment>
<dbReference type="SUPFAM" id="SSF57567">
    <property type="entry name" value="Serine protease inhibitors"/>
    <property type="match status" value="1"/>
</dbReference>
<dbReference type="AlphaFoldDB" id="A0AAZ1XLM9"/>
<dbReference type="InterPro" id="IPR036084">
    <property type="entry name" value="Ser_inhib-like_sf"/>
</dbReference>
<organism evidence="9 10">
    <name type="scientific">Oreochromis aureus</name>
    <name type="common">Israeli tilapia</name>
    <name type="synonym">Chromis aureus</name>
    <dbReference type="NCBI Taxonomy" id="47969"/>
    <lineage>
        <taxon>Eukaryota</taxon>
        <taxon>Metazoa</taxon>
        <taxon>Chordata</taxon>
        <taxon>Craniata</taxon>
        <taxon>Vertebrata</taxon>
        <taxon>Euteleostomi</taxon>
        <taxon>Actinopterygii</taxon>
        <taxon>Neopterygii</taxon>
        <taxon>Teleostei</taxon>
        <taxon>Neoteleostei</taxon>
        <taxon>Acanthomorphata</taxon>
        <taxon>Ovalentaria</taxon>
        <taxon>Cichlomorphae</taxon>
        <taxon>Cichliformes</taxon>
        <taxon>Cichlidae</taxon>
        <taxon>African cichlids</taxon>
        <taxon>Pseudocrenilabrinae</taxon>
        <taxon>Oreochromini</taxon>
        <taxon>Oreochromis</taxon>
    </lineage>
</organism>
<keyword evidence="7" id="KW-1133">Transmembrane helix</keyword>
<evidence type="ECO:0000256" key="4">
    <source>
        <dbReference type="ARBA" id="ARBA00023157"/>
    </source>
</evidence>
<reference evidence="9" key="2">
    <citation type="submission" date="2025-08" db="UniProtKB">
        <authorList>
            <consortium name="Ensembl"/>
        </authorList>
    </citation>
    <scope>IDENTIFICATION</scope>
</reference>
<dbReference type="InterPro" id="IPR025615">
    <property type="entry name" value="TILa_dom"/>
</dbReference>
<keyword evidence="5" id="KW-0325">Glycoprotein</keyword>